<dbReference type="STRING" id="5454.A0A163LX97"/>
<evidence type="ECO:0000256" key="1">
    <source>
        <dbReference type="ARBA" id="ARBA00022741"/>
    </source>
</evidence>
<reference evidence="3 4" key="1">
    <citation type="journal article" date="2016" name="Sci. Rep.">
        <title>Draft genome sequencing and secretome analysis of fungal phytopathogen Ascochyta rabiei provides insight into the necrotrophic effector repertoire.</title>
        <authorList>
            <person name="Verma S."/>
            <person name="Gazara R.K."/>
            <person name="Nizam S."/>
            <person name="Parween S."/>
            <person name="Chattopadhyay D."/>
            <person name="Verma P.K."/>
        </authorList>
    </citation>
    <scope>NUCLEOTIDE SEQUENCE [LARGE SCALE GENOMIC DNA]</scope>
    <source>
        <strain evidence="3 4">ArDII</strain>
    </source>
</reference>
<organism evidence="3 4">
    <name type="scientific">Didymella rabiei</name>
    <name type="common">Chickpea ascochyta blight fungus</name>
    <name type="synonym">Mycosphaerella rabiei</name>
    <dbReference type="NCBI Taxonomy" id="5454"/>
    <lineage>
        <taxon>Eukaryota</taxon>
        <taxon>Fungi</taxon>
        <taxon>Dikarya</taxon>
        <taxon>Ascomycota</taxon>
        <taxon>Pezizomycotina</taxon>
        <taxon>Dothideomycetes</taxon>
        <taxon>Pleosporomycetidae</taxon>
        <taxon>Pleosporales</taxon>
        <taxon>Pleosporineae</taxon>
        <taxon>Didymellaceae</taxon>
        <taxon>Ascochyta</taxon>
    </lineage>
</organism>
<dbReference type="EMBL" id="JYNV01000029">
    <property type="protein sequence ID" value="KZM28206.1"/>
    <property type="molecule type" value="Genomic_DNA"/>
</dbReference>
<comment type="caution">
    <text evidence="3">The sequence shown here is derived from an EMBL/GenBank/DDBJ whole genome shotgun (WGS) entry which is preliminary data.</text>
</comment>
<dbReference type="Proteomes" id="UP000076837">
    <property type="component" value="Unassembled WGS sequence"/>
</dbReference>
<dbReference type="AlphaFoldDB" id="A0A163LX97"/>
<dbReference type="Gene3D" id="3.90.640.10">
    <property type="entry name" value="Actin, Chain A, domain 4"/>
    <property type="match status" value="1"/>
</dbReference>
<dbReference type="SUPFAM" id="SSF53067">
    <property type="entry name" value="Actin-like ATPase domain"/>
    <property type="match status" value="2"/>
</dbReference>
<protein>
    <recommendedName>
        <fullName evidence="5">ATP binding</fullName>
    </recommendedName>
</protein>
<dbReference type="Gene3D" id="3.30.420.40">
    <property type="match status" value="2"/>
</dbReference>
<dbReference type="GO" id="GO:0140662">
    <property type="term" value="F:ATP-dependent protein folding chaperone"/>
    <property type="evidence" value="ECO:0007669"/>
    <property type="project" value="InterPro"/>
</dbReference>
<keyword evidence="1" id="KW-0547">Nucleotide-binding</keyword>
<evidence type="ECO:0000313" key="4">
    <source>
        <dbReference type="Proteomes" id="UP000076837"/>
    </source>
</evidence>
<dbReference type="CDD" id="cd10170">
    <property type="entry name" value="ASKHA_NBD_HSP70"/>
    <property type="match status" value="1"/>
</dbReference>
<dbReference type="PANTHER" id="PTHR14187:SF82">
    <property type="entry name" value="FAMILY CHAPERONE, PUTATIVE (AFU_ORTHOLOGUE AFUA_7G08575)-RELATED"/>
    <property type="match status" value="1"/>
</dbReference>
<name>A0A163LX97_DIDRA</name>
<accession>A0A163LX97</accession>
<evidence type="ECO:0000256" key="2">
    <source>
        <dbReference type="ARBA" id="ARBA00022840"/>
    </source>
</evidence>
<proteinExistence type="predicted"/>
<evidence type="ECO:0008006" key="5">
    <source>
        <dbReference type="Google" id="ProtNLM"/>
    </source>
</evidence>
<gene>
    <name evidence="3" type="ORF">ST47_g654</name>
</gene>
<dbReference type="GO" id="GO:0005524">
    <property type="term" value="F:ATP binding"/>
    <property type="evidence" value="ECO:0007669"/>
    <property type="project" value="UniProtKB-KW"/>
</dbReference>
<sequence>MLGNRLVIGLDYGTTYTGVSFCETSDAGALEKHIEVIKDWPSRHTKIGTKEKVPSEIAYLSDGMKWGSLIPTNAQRHMWTKLELDSPQAGEAARIQRELVANTRVTLKQPVDIVADFLEQVKGHLIKNLNTQYGEELWRTLPITLVITVPAVWSDAAKARTHQAVRMAGFDNSSFPKLKRTITITEPEAAATYTIQSLRGSAQDEQFALGDGFIVCDMGGGTVDLISYIVAELNPTILEEATVGDGDQCGGSFVERGFLKWLERRLGTADFVKVAGCRSDEIPRTSMSKKLGQMVQDFVLEAKSGFCGTETSYLRLPTPLSAVDDDESRGISDGEIVITSEDMQEMFEFPLRRTYELILGQIQQARCSGKVQLKHLIMVGGFSESPYMYEKIKAFAKLNGLQAIRPANAWSAVVRGAAAKGLEGDGRKHIKNRKCRRNYGTECCRPFDAKQHKEIDAYICPFSGQKMARDQMAWGLKKGQDLSTSEVSHASTTFGQHIWVGNKRHSSIELMASDADKPATRASDKTVYTLATLDVDLSMVPEREFQLMYSPSGVACHKLEFDMEISVESTIEYSLTVNGIKYGSVNAKYH</sequence>
<dbReference type="InterPro" id="IPR013126">
    <property type="entry name" value="Hsp_70_fam"/>
</dbReference>
<dbReference type="InterPro" id="IPR043129">
    <property type="entry name" value="ATPase_NBD"/>
</dbReference>
<evidence type="ECO:0000313" key="3">
    <source>
        <dbReference type="EMBL" id="KZM28206.1"/>
    </source>
</evidence>
<keyword evidence="2" id="KW-0067">ATP-binding</keyword>
<dbReference type="PANTHER" id="PTHR14187">
    <property type="entry name" value="ALPHA KINASE/ELONGATION FACTOR 2 KINASE"/>
    <property type="match status" value="1"/>
</dbReference>
<dbReference type="Pfam" id="PF00012">
    <property type="entry name" value="HSP70"/>
    <property type="match status" value="1"/>
</dbReference>
<keyword evidence="4" id="KW-1185">Reference proteome</keyword>